<sequence>SIRIQFRFSGQHGGTFDQCSLLSRPAWTDYLREKFDAEFDPMKTCNRSYSTWSELSTDGRVLLTEHRPEQAKCRARAILFKSEFKTKQGEWHEINEEFVFENDIVEVDCNINEVTVYNFLHTQVWRQKNDESMTAQTRVNDAERKRPSVHIIVLDSIGASHGRRIFNRTNRFLKEEFGAVEMQHMTKVGENSRPIAIAFTFGKVIGNIKRDMFGLPSIPPDWNYKQHCKSYLDDEGFILKDFEKSGYQTMWAEDYSNACIFNFPGCHGFQKPQTSDFFRPFQIRLDGGGKAMKGSMGKGNCFESHLFINDYHEKFIKAYPGM</sequence>
<feature type="non-terminal residue" evidence="1">
    <location>
        <position position="322"/>
    </location>
</feature>
<name>A0AAV5TBH7_9BILA</name>
<dbReference type="EMBL" id="BTSX01000004">
    <property type="protein sequence ID" value="GMS92907.1"/>
    <property type="molecule type" value="Genomic_DNA"/>
</dbReference>
<accession>A0AAV5TBH7</accession>
<dbReference type="InterPro" id="IPR004245">
    <property type="entry name" value="DUF229"/>
</dbReference>
<proteinExistence type="predicted"/>
<keyword evidence="2" id="KW-1185">Reference proteome</keyword>
<reference evidence="1" key="1">
    <citation type="submission" date="2023-10" db="EMBL/GenBank/DDBJ databases">
        <title>Genome assembly of Pristionchus species.</title>
        <authorList>
            <person name="Yoshida K."/>
            <person name="Sommer R.J."/>
        </authorList>
    </citation>
    <scope>NUCLEOTIDE SEQUENCE</scope>
    <source>
        <strain evidence="1">RS0144</strain>
    </source>
</reference>
<dbReference type="PANTHER" id="PTHR10974">
    <property type="entry name" value="FI08016P-RELATED"/>
    <property type="match status" value="1"/>
</dbReference>
<dbReference type="Pfam" id="PF02995">
    <property type="entry name" value="DUF229"/>
    <property type="match status" value="1"/>
</dbReference>
<dbReference type="GO" id="GO:0005615">
    <property type="term" value="C:extracellular space"/>
    <property type="evidence" value="ECO:0007669"/>
    <property type="project" value="TreeGrafter"/>
</dbReference>
<feature type="non-terminal residue" evidence="1">
    <location>
        <position position="1"/>
    </location>
</feature>
<evidence type="ECO:0000313" key="2">
    <source>
        <dbReference type="Proteomes" id="UP001432027"/>
    </source>
</evidence>
<dbReference type="AlphaFoldDB" id="A0AAV5TBH7"/>
<dbReference type="PANTHER" id="PTHR10974:SF75">
    <property type="entry name" value="SULFATASE DOMAIN-CONTAINING PROTEIN"/>
    <property type="match status" value="1"/>
</dbReference>
<dbReference type="Proteomes" id="UP001432027">
    <property type="component" value="Unassembled WGS sequence"/>
</dbReference>
<comment type="caution">
    <text evidence="1">The sequence shown here is derived from an EMBL/GenBank/DDBJ whole genome shotgun (WGS) entry which is preliminary data.</text>
</comment>
<gene>
    <name evidence="1" type="ORF">PENTCL1PPCAC_15082</name>
</gene>
<organism evidence="1 2">
    <name type="scientific">Pristionchus entomophagus</name>
    <dbReference type="NCBI Taxonomy" id="358040"/>
    <lineage>
        <taxon>Eukaryota</taxon>
        <taxon>Metazoa</taxon>
        <taxon>Ecdysozoa</taxon>
        <taxon>Nematoda</taxon>
        <taxon>Chromadorea</taxon>
        <taxon>Rhabditida</taxon>
        <taxon>Rhabditina</taxon>
        <taxon>Diplogasteromorpha</taxon>
        <taxon>Diplogasteroidea</taxon>
        <taxon>Neodiplogasteridae</taxon>
        <taxon>Pristionchus</taxon>
    </lineage>
</organism>
<evidence type="ECO:0000313" key="1">
    <source>
        <dbReference type="EMBL" id="GMS92907.1"/>
    </source>
</evidence>
<protein>
    <submittedName>
        <fullName evidence="1">Uncharacterized protein</fullName>
    </submittedName>
</protein>